<dbReference type="VEuPathDB" id="FungiDB:VP01_2287g2"/>
<name>A0A0L6V8S6_9BASI</name>
<proteinExistence type="predicted"/>
<keyword evidence="2" id="KW-1185">Reference proteome</keyword>
<gene>
    <name evidence="1" type="ORF">VP01_2287g2</name>
</gene>
<evidence type="ECO:0000313" key="1">
    <source>
        <dbReference type="EMBL" id="KNZ56917.1"/>
    </source>
</evidence>
<evidence type="ECO:0000313" key="2">
    <source>
        <dbReference type="Proteomes" id="UP000037035"/>
    </source>
</evidence>
<reference evidence="1 2" key="1">
    <citation type="submission" date="2015-08" db="EMBL/GenBank/DDBJ databases">
        <title>Next Generation Sequencing and Analysis of the Genome of Puccinia sorghi L Schw, the Causal Agent of Maize Common Rust.</title>
        <authorList>
            <person name="Rochi L."/>
            <person name="Burguener G."/>
            <person name="Darino M."/>
            <person name="Turjanski A."/>
            <person name="Kreff E."/>
            <person name="Dieguez M.J."/>
            <person name="Sacco F."/>
        </authorList>
    </citation>
    <scope>NUCLEOTIDE SEQUENCE [LARGE SCALE GENOMIC DNA]</scope>
    <source>
        <strain evidence="1 2">RO10H11247</strain>
    </source>
</reference>
<sequence>MAGTFPGSWEKIKGIPQDVVWVANPEGSSQAKPEATLAIVVIVGAEWCPPMVGAEVRAVQSNERVMFGRLDRMDIDFLKKSKGKEMAEPSVLVPRKKNVAELAKRALGGESQVTLSLKELATVSPMMADGNHISFDVRS</sequence>
<organism evidence="1 2">
    <name type="scientific">Puccinia sorghi</name>
    <dbReference type="NCBI Taxonomy" id="27349"/>
    <lineage>
        <taxon>Eukaryota</taxon>
        <taxon>Fungi</taxon>
        <taxon>Dikarya</taxon>
        <taxon>Basidiomycota</taxon>
        <taxon>Pucciniomycotina</taxon>
        <taxon>Pucciniomycetes</taxon>
        <taxon>Pucciniales</taxon>
        <taxon>Pucciniaceae</taxon>
        <taxon>Puccinia</taxon>
    </lineage>
</organism>
<accession>A0A0L6V8S6</accession>
<dbReference type="EMBL" id="LAVV01007155">
    <property type="protein sequence ID" value="KNZ56917.1"/>
    <property type="molecule type" value="Genomic_DNA"/>
</dbReference>
<protein>
    <submittedName>
        <fullName evidence="1">Uncharacterized protein</fullName>
    </submittedName>
</protein>
<dbReference type="Proteomes" id="UP000037035">
    <property type="component" value="Unassembled WGS sequence"/>
</dbReference>
<dbReference type="AlphaFoldDB" id="A0A0L6V8S6"/>
<comment type="caution">
    <text evidence="1">The sequence shown here is derived from an EMBL/GenBank/DDBJ whole genome shotgun (WGS) entry which is preliminary data.</text>
</comment>